<evidence type="ECO:0000313" key="11">
    <source>
        <dbReference type="EMBL" id="ESZ91843.1"/>
    </source>
</evidence>
<reference evidence="11 12" key="1">
    <citation type="journal article" date="2014" name="Genome Announc.">
        <title>Draft genome sequence of Sclerotinia borealis, a psychrophilic plant pathogenic fungus.</title>
        <authorList>
            <person name="Mardanov A.V."/>
            <person name="Beletsky A.V."/>
            <person name="Kadnikov V.V."/>
            <person name="Ignatov A.N."/>
            <person name="Ravin N.V."/>
        </authorList>
    </citation>
    <scope>NUCLEOTIDE SEQUENCE [LARGE SCALE GENOMIC DNA]</scope>
    <source>
        <strain evidence="12">F-4157</strain>
    </source>
</reference>
<evidence type="ECO:0000256" key="9">
    <source>
        <dbReference type="SAM" id="MobiDB-lite"/>
    </source>
</evidence>
<dbReference type="HOGENOM" id="CLU_010672_3_0_1"/>
<dbReference type="Proteomes" id="UP000019487">
    <property type="component" value="Unassembled WGS sequence"/>
</dbReference>
<name>W9C7V0_SCLBF</name>
<evidence type="ECO:0000259" key="10">
    <source>
        <dbReference type="Pfam" id="PF01163"/>
    </source>
</evidence>
<organism evidence="11 12">
    <name type="scientific">Sclerotinia borealis (strain F-4128)</name>
    <dbReference type="NCBI Taxonomy" id="1432307"/>
    <lineage>
        <taxon>Eukaryota</taxon>
        <taxon>Fungi</taxon>
        <taxon>Dikarya</taxon>
        <taxon>Ascomycota</taxon>
        <taxon>Pezizomycotina</taxon>
        <taxon>Leotiomycetes</taxon>
        <taxon>Helotiales</taxon>
        <taxon>Sclerotiniaceae</taxon>
        <taxon>Sclerotinia</taxon>
    </lineage>
</organism>
<feature type="domain" description="RIO-type" evidence="10">
    <location>
        <begin position="418"/>
        <end position="475"/>
    </location>
</feature>
<keyword evidence="2" id="KW-0723">Serine/threonine-protein kinase</keyword>
<dbReference type="EMBL" id="AYSA01000451">
    <property type="protein sequence ID" value="ESZ91843.1"/>
    <property type="molecule type" value="Genomic_DNA"/>
</dbReference>
<dbReference type="GO" id="GO:0005524">
    <property type="term" value="F:ATP binding"/>
    <property type="evidence" value="ECO:0007669"/>
    <property type="project" value="UniProtKB-KW"/>
</dbReference>
<evidence type="ECO:0000256" key="1">
    <source>
        <dbReference type="ARBA" id="ARBA00012513"/>
    </source>
</evidence>
<dbReference type="InterPro" id="IPR011009">
    <property type="entry name" value="Kinase-like_dom_sf"/>
</dbReference>
<dbReference type="InterPro" id="IPR018934">
    <property type="entry name" value="RIO_dom"/>
</dbReference>
<keyword evidence="12" id="KW-1185">Reference proteome</keyword>
<comment type="catalytic activity">
    <reaction evidence="8">
        <text>L-seryl-[protein] + ATP = O-phospho-L-seryl-[protein] + ADP + H(+)</text>
        <dbReference type="Rhea" id="RHEA:17989"/>
        <dbReference type="Rhea" id="RHEA-COMP:9863"/>
        <dbReference type="Rhea" id="RHEA-COMP:11604"/>
        <dbReference type="ChEBI" id="CHEBI:15378"/>
        <dbReference type="ChEBI" id="CHEBI:29999"/>
        <dbReference type="ChEBI" id="CHEBI:30616"/>
        <dbReference type="ChEBI" id="CHEBI:83421"/>
        <dbReference type="ChEBI" id="CHEBI:456216"/>
        <dbReference type="EC" id="2.7.11.1"/>
    </reaction>
</comment>
<keyword evidence="5 11" id="KW-0418">Kinase</keyword>
<evidence type="ECO:0000256" key="6">
    <source>
        <dbReference type="ARBA" id="ARBA00022840"/>
    </source>
</evidence>
<dbReference type="Pfam" id="PF01163">
    <property type="entry name" value="RIO1"/>
    <property type="match status" value="1"/>
</dbReference>
<sequence length="510" mass="57084">MIIEYKAPHKLTLSNLQAGLARATDRGSLDLPKDVLDHPMIPTEPGEKYIYKSEMLTASALTQTFAYMVENGLEYSYLTTGDAFVFLRILEDEPHTLYYHFTQPKVEGGDGIGELLCRTSVSQSVSFSLLALGSTTRSHEWRARTLKTAYKVGTGHEAILLQMLHEEEAVTPPSSAFKARKGDSIFKRSPIATRLRTSRKGRNRCNPSEIVVKEDSQGPSDQSDADDSPDRGTSLKQKPRPKTPSAQPKAPEATGTSKDNLQYCTQACLLGFVQRNKLDHACPNANAHRLGDSDDHAISQKSFLRLMRRQLKQTLDKNCEPLGLQGSRGALFRLTLVQYGYTFVAKGTVEAFVPHLLHEGQIYQQMSKIQGLVVPVYLGNLSLSNPYFLDVGMRIVHMMLMSWAGEIAEHDLISSMGKKLHEETKRAFAEIQKLGIVHGDIREQNTLWSVEREGIMLIDFERSVSFKDREAFKALSPNSKRKLPLTEDLMSNLRSPAKWMESSGLRSIQV</sequence>
<evidence type="ECO:0000256" key="7">
    <source>
        <dbReference type="ARBA" id="ARBA00047899"/>
    </source>
</evidence>
<dbReference type="SUPFAM" id="SSF56112">
    <property type="entry name" value="Protein kinase-like (PK-like)"/>
    <property type="match status" value="1"/>
</dbReference>
<gene>
    <name evidence="11" type="ORF">SBOR_7749</name>
</gene>
<dbReference type="STRING" id="1432307.W9C7V0"/>
<evidence type="ECO:0000313" key="12">
    <source>
        <dbReference type="Proteomes" id="UP000019487"/>
    </source>
</evidence>
<accession>W9C7V0</accession>
<protein>
    <recommendedName>
        <fullName evidence="1">non-specific serine/threonine protein kinase</fullName>
        <ecNumber evidence="1">2.7.11.1</ecNumber>
    </recommendedName>
</protein>
<comment type="catalytic activity">
    <reaction evidence="7">
        <text>L-threonyl-[protein] + ATP = O-phospho-L-threonyl-[protein] + ADP + H(+)</text>
        <dbReference type="Rhea" id="RHEA:46608"/>
        <dbReference type="Rhea" id="RHEA-COMP:11060"/>
        <dbReference type="Rhea" id="RHEA-COMP:11605"/>
        <dbReference type="ChEBI" id="CHEBI:15378"/>
        <dbReference type="ChEBI" id="CHEBI:30013"/>
        <dbReference type="ChEBI" id="CHEBI:30616"/>
        <dbReference type="ChEBI" id="CHEBI:61977"/>
        <dbReference type="ChEBI" id="CHEBI:456216"/>
        <dbReference type="EC" id="2.7.11.1"/>
    </reaction>
</comment>
<comment type="caution">
    <text evidence="11">The sequence shown here is derived from an EMBL/GenBank/DDBJ whole genome shotgun (WGS) entry which is preliminary data.</text>
</comment>
<evidence type="ECO:0000256" key="8">
    <source>
        <dbReference type="ARBA" id="ARBA00048679"/>
    </source>
</evidence>
<evidence type="ECO:0000256" key="4">
    <source>
        <dbReference type="ARBA" id="ARBA00022741"/>
    </source>
</evidence>
<dbReference type="OrthoDB" id="2156052at2759"/>
<keyword evidence="4" id="KW-0547">Nucleotide-binding</keyword>
<dbReference type="Gene3D" id="1.10.510.10">
    <property type="entry name" value="Transferase(Phosphotransferase) domain 1"/>
    <property type="match status" value="1"/>
</dbReference>
<evidence type="ECO:0000256" key="5">
    <source>
        <dbReference type="ARBA" id="ARBA00022777"/>
    </source>
</evidence>
<evidence type="ECO:0000256" key="2">
    <source>
        <dbReference type="ARBA" id="ARBA00022527"/>
    </source>
</evidence>
<dbReference type="EC" id="2.7.11.1" evidence="1"/>
<dbReference type="GO" id="GO:0004674">
    <property type="term" value="F:protein serine/threonine kinase activity"/>
    <property type="evidence" value="ECO:0007669"/>
    <property type="project" value="UniProtKB-KW"/>
</dbReference>
<evidence type="ECO:0000256" key="3">
    <source>
        <dbReference type="ARBA" id="ARBA00022679"/>
    </source>
</evidence>
<feature type="region of interest" description="Disordered" evidence="9">
    <location>
        <begin position="188"/>
        <end position="257"/>
    </location>
</feature>
<proteinExistence type="predicted"/>
<keyword evidence="6" id="KW-0067">ATP-binding</keyword>
<keyword evidence="3" id="KW-0808">Transferase</keyword>
<dbReference type="AlphaFoldDB" id="W9C7V0"/>